<dbReference type="PANTHER" id="PTHR43265">
    <property type="entry name" value="ESTERASE ESTD"/>
    <property type="match status" value="1"/>
</dbReference>
<evidence type="ECO:0000259" key="2">
    <source>
        <dbReference type="Pfam" id="PF12146"/>
    </source>
</evidence>
<keyword evidence="4" id="KW-1185">Reference proteome</keyword>
<dbReference type="InterPro" id="IPR053145">
    <property type="entry name" value="AB_hydrolase_Est10"/>
</dbReference>
<dbReference type="EMBL" id="JAABOO010000001">
    <property type="protein sequence ID" value="NER12279.1"/>
    <property type="molecule type" value="Genomic_DNA"/>
</dbReference>
<name>A0A6P0UK84_9FLAO</name>
<dbReference type="Proteomes" id="UP000468581">
    <property type="component" value="Unassembled WGS sequence"/>
</dbReference>
<evidence type="ECO:0000313" key="4">
    <source>
        <dbReference type="Proteomes" id="UP000468581"/>
    </source>
</evidence>
<evidence type="ECO:0000256" key="1">
    <source>
        <dbReference type="SAM" id="SignalP"/>
    </source>
</evidence>
<dbReference type="GO" id="GO:0052689">
    <property type="term" value="F:carboxylic ester hydrolase activity"/>
    <property type="evidence" value="ECO:0007669"/>
    <property type="project" value="TreeGrafter"/>
</dbReference>
<dbReference type="InterPro" id="IPR029058">
    <property type="entry name" value="AB_hydrolase_fold"/>
</dbReference>
<reference evidence="3 4" key="1">
    <citation type="submission" date="2020-01" db="EMBL/GenBank/DDBJ databases">
        <title>Leptobacterium flavescens.</title>
        <authorList>
            <person name="Wang G."/>
        </authorList>
    </citation>
    <scope>NUCLEOTIDE SEQUENCE [LARGE SCALE GENOMIC DNA]</scope>
    <source>
        <strain evidence="3 4">KCTC 22160</strain>
    </source>
</reference>
<evidence type="ECO:0000313" key="3">
    <source>
        <dbReference type="EMBL" id="NER12279.1"/>
    </source>
</evidence>
<dbReference type="RefSeq" id="WP_163605307.1">
    <property type="nucleotide sequence ID" value="NZ_JAABOO010000001.1"/>
</dbReference>
<organism evidence="3 4">
    <name type="scientific">Leptobacterium flavescens</name>
    <dbReference type="NCBI Taxonomy" id="472055"/>
    <lineage>
        <taxon>Bacteria</taxon>
        <taxon>Pseudomonadati</taxon>
        <taxon>Bacteroidota</taxon>
        <taxon>Flavobacteriia</taxon>
        <taxon>Flavobacteriales</taxon>
        <taxon>Flavobacteriaceae</taxon>
        <taxon>Leptobacterium</taxon>
    </lineage>
</organism>
<accession>A0A6P0UK84</accession>
<dbReference type="InterPro" id="IPR022742">
    <property type="entry name" value="Hydrolase_4"/>
</dbReference>
<dbReference type="PANTHER" id="PTHR43265:SF1">
    <property type="entry name" value="ESTERASE ESTD"/>
    <property type="match status" value="1"/>
</dbReference>
<dbReference type="SUPFAM" id="SSF53474">
    <property type="entry name" value="alpha/beta-Hydrolases"/>
    <property type="match status" value="1"/>
</dbReference>
<gene>
    <name evidence="3" type="ORF">GWK08_02385</name>
</gene>
<proteinExistence type="predicted"/>
<dbReference type="AlphaFoldDB" id="A0A6P0UK84"/>
<dbReference type="Gene3D" id="3.40.50.1820">
    <property type="entry name" value="alpha/beta hydrolase"/>
    <property type="match status" value="1"/>
</dbReference>
<feature type="domain" description="Serine aminopeptidase S33" evidence="2">
    <location>
        <begin position="74"/>
        <end position="277"/>
    </location>
</feature>
<comment type="caution">
    <text evidence="3">The sequence shown here is derived from an EMBL/GenBank/DDBJ whole genome shotgun (WGS) entry which is preliminary data.</text>
</comment>
<dbReference type="Pfam" id="PF12146">
    <property type="entry name" value="Hydrolase_4"/>
    <property type="match status" value="1"/>
</dbReference>
<keyword evidence="1" id="KW-0732">Signal</keyword>
<sequence>MKKLNLTITLLLSLFVLQAQETISEEILLMNGKIELPGTLSYQEAAEPIPLIVFIQGSGNTDRNGNQPGTVIQANYIKQLADTLNANGIAFYRFDKRSSNPKNREHILKKIAFDDLVQDAKICIGHFKGDKRFSKIVVMGHSQGSLTGMLALDDSVHSYVSLSGLSETMEKAVIRQISAQSDELAKTAEAHFKELRETDTIKEVNQFLIGIFNPRNHDFIKSYNALNPVEEIKKVKVPTLIINGESDLQVRPEDAKALHTARGEAELVIIPKMNHLLKEVNTREENQASYISDKYPLSDELIKTLIAFIKN</sequence>
<feature type="chain" id="PRO_5026865681" evidence="1">
    <location>
        <begin position="20"/>
        <end position="311"/>
    </location>
</feature>
<keyword evidence="3" id="KW-0378">Hydrolase</keyword>
<protein>
    <submittedName>
        <fullName evidence="3">Alpha/beta hydrolase</fullName>
    </submittedName>
</protein>
<feature type="signal peptide" evidence="1">
    <location>
        <begin position="1"/>
        <end position="19"/>
    </location>
</feature>